<evidence type="ECO:0000256" key="1">
    <source>
        <dbReference type="SAM" id="Phobius"/>
    </source>
</evidence>
<keyword evidence="1" id="KW-0472">Membrane</keyword>
<dbReference type="AlphaFoldDB" id="A0A1Z9Z0T0"/>
<accession>A0A1Z9Z0T0</accession>
<protein>
    <submittedName>
        <fullName evidence="2">Uncharacterized protein</fullName>
    </submittedName>
</protein>
<dbReference type="OrthoDB" id="5298497at2"/>
<proteinExistence type="predicted"/>
<comment type="caution">
    <text evidence="2">The sequence shown here is derived from an EMBL/GenBank/DDBJ whole genome shotgun (WGS) entry which is preliminary data.</text>
</comment>
<keyword evidence="1" id="KW-1133">Transmembrane helix</keyword>
<feature type="transmembrane region" description="Helical" evidence="1">
    <location>
        <begin position="37"/>
        <end position="54"/>
    </location>
</feature>
<organism evidence="2 3">
    <name type="scientific">Acinetobacter populi</name>
    <dbReference type="NCBI Taxonomy" id="1582270"/>
    <lineage>
        <taxon>Bacteria</taxon>
        <taxon>Pseudomonadati</taxon>
        <taxon>Pseudomonadota</taxon>
        <taxon>Gammaproteobacteria</taxon>
        <taxon>Moraxellales</taxon>
        <taxon>Moraxellaceae</taxon>
        <taxon>Acinetobacter</taxon>
    </lineage>
</organism>
<evidence type="ECO:0000313" key="2">
    <source>
        <dbReference type="EMBL" id="OUY08083.1"/>
    </source>
</evidence>
<dbReference type="EMBL" id="NEXX01000001">
    <property type="protein sequence ID" value="OUY08083.1"/>
    <property type="molecule type" value="Genomic_DNA"/>
</dbReference>
<reference evidence="2 3" key="1">
    <citation type="submission" date="2017-05" db="EMBL/GenBank/DDBJ databases">
        <title>Acinetobacter populi ANC 5415 (= PBJ7), whole genome shotgun sequencing project.</title>
        <authorList>
            <person name="Nemec A."/>
            <person name="Radolfova-Krizova L."/>
        </authorList>
    </citation>
    <scope>NUCLEOTIDE SEQUENCE [LARGE SCALE GENOMIC DNA]</scope>
    <source>
        <strain evidence="2 3">PBJ7</strain>
    </source>
</reference>
<dbReference type="RefSeq" id="WP_087618708.1">
    <property type="nucleotide sequence ID" value="NZ_NEXX01000001.1"/>
</dbReference>
<dbReference type="PANTHER" id="PTHR34351:SF1">
    <property type="entry name" value="SLR1927 PROTEIN"/>
    <property type="match status" value="1"/>
</dbReference>
<evidence type="ECO:0000313" key="3">
    <source>
        <dbReference type="Proteomes" id="UP000196536"/>
    </source>
</evidence>
<dbReference type="PANTHER" id="PTHR34351">
    <property type="entry name" value="SLR1927 PROTEIN-RELATED"/>
    <property type="match status" value="1"/>
</dbReference>
<feature type="transmembrane region" description="Helical" evidence="1">
    <location>
        <begin position="59"/>
        <end position="78"/>
    </location>
</feature>
<dbReference type="Proteomes" id="UP000196536">
    <property type="component" value="Unassembled WGS sequence"/>
</dbReference>
<sequence>MSLLEKYWQNWLSRRFQLKGSKTLAQRDVLVFFNREGYLYLVLLLITFIAGINYGNNLVLALCFLLSSILLLSFYLAFRQLYGLNIAYEVAELGQAGQPFTIKFKFIPQKNQIHLHLRCEYLQQAKKITILKSPLVVQFDHIVSKRGLYQLTPLYFYSVYPFGIIRAWSFVYPQKQIWIAPRPIEVNLTQFGFKSFLQQQQQGTEDFSHLREFQSGDALNRIAWQQYAKGRGLLVKQFEEVPHHALNFYYEQMPASLHEEKLGQLMYLVEQAHLHQAGFSLTLPSQSLPFGMGEQHYDQARLILAQEP</sequence>
<gene>
    <name evidence="2" type="ORF">CAP51_00215</name>
</gene>
<name>A0A1Z9Z0T0_9GAMM</name>
<keyword evidence="1" id="KW-0812">Transmembrane</keyword>
<keyword evidence="3" id="KW-1185">Reference proteome</keyword>